<feature type="region of interest" description="Disordered" evidence="1">
    <location>
        <begin position="13"/>
        <end position="34"/>
    </location>
</feature>
<sequence>MDLDQLDALLDARTGPLPVGTEPPTETICIPGYN</sequence>
<organism evidence="2 3">
    <name type="scientific">Agrococcus jejuensis</name>
    <dbReference type="NCBI Taxonomy" id="399736"/>
    <lineage>
        <taxon>Bacteria</taxon>
        <taxon>Bacillati</taxon>
        <taxon>Actinomycetota</taxon>
        <taxon>Actinomycetes</taxon>
        <taxon>Micrococcales</taxon>
        <taxon>Microbacteriaceae</taxon>
        <taxon>Agrococcus</taxon>
    </lineage>
</organism>
<proteinExistence type="predicted"/>
<keyword evidence="3" id="KW-1185">Reference proteome</keyword>
<gene>
    <name evidence="2" type="ORF">SAMN04489720_2715</name>
</gene>
<dbReference type="STRING" id="399736.SAMN04489720_2715"/>
<name>A0A1G8G1N8_9MICO</name>
<evidence type="ECO:0000256" key="1">
    <source>
        <dbReference type="SAM" id="MobiDB-lite"/>
    </source>
</evidence>
<evidence type="ECO:0000313" key="3">
    <source>
        <dbReference type="Proteomes" id="UP000198822"/>
    </source>
</evidence>
<reference evidence="3" key="1">
    <citation type="submission" date="2016-10" db="EMBL/GenBank/DDBJ databases">
        <authorList>
            <person name="Varghese N."/>
            <person name="Submissions S."/>
        </authorList>
    </citation>
    <scope>NUCLEOTIDE SEQUENCE [LARGE SCALE GENOMIC DNA]</scope>
    <source>
        <strain evidence="3">DSM 22002</strain>
    </source>
</reference>
<protein>
    <submittedName>
        <fullName evidence="2">Uncharacterized protein</fullName>
    </submittedName>
</protein>
<accession>A0A1G8G1N8</accession>
<dbReference type="EMBL" id="LT629695">
    <property type="protein sequence ID" value="SDH88190.1"/>
    <property type="molecule type" value="Genomic_DNA"/>
</dbReference>
<dbReference type="Proteomes" id="UP000198822">
    <property type="component" value="Chromosome I"/>
</dbReference>
<evidence type="ECO:0000313" key="2">
    <source>
        <dbReference type="EMBL" id="SDH88190.1"/>
    </source>
</evidence>
<dbReference type="AlphaFoldDB" id="A0A1G8G1N8"/>